<keyword evidence="1" id="KW-0812">Transmembrane</keyword>
<feature type="domain" description="Inner membrane protein YgaP-like transmembrane" evidence="2">
    <location>
        <begin position="1"/>
        <end position="66"/>
    </location>
</feature>
<feature type="transmembrane region" description="Helical" evidence="1">
    <location>
        <begin position="12"/>
        <end position="29"/>
    </location>
</feature>
<evidence type="ECO:0000313" key="4">
    <source>
        <dbReference type="Proteomes" id="UP000295438"/>
    </source>
</evidence>
<sequence>MKKNMGVTDRAIRLVIAAVLIGLYFSGTVTGTLGVIALVVGGVFTLTTLVGFCPLYTLVGMNTCPRAKA</sequence>
<proteinExistence type="predicted"/>
<evidence type="ECO:0000259" key="2">
    <source>
        <dbReference type="Pfam" id="PF11127"/>
    </source>
</evidence>
<dbReference type="AlphaFoldDB" id="A0A4R5USC7"/>
<evidence type="ECO:0000256" key="1">
    <source>
        <dbReference type="SAM" id="Phobius"/>
    </source>
</evidence>
<dbReference type="EMBL" id="SMUW01000037">
    <property type="protein sequence ID" value="TDK41885.1"/>
    <property type="molecule type" value="Genomic_DNA"/>
</dbReference>
<keyword evidence="4" id="KW-1185">Reference proteome</keyword>
<evidence type="ECO:0000313" key="3">
    <source>
        <dbReference type="EMBL" id="TDK41885.1"/>
    </source>
</evidence>
<dbReference type="RefSeq" id="WP_026946028.1">
    <property type="nucleotide sequence ID" value="NZ_SMUW01000037.1"/>
</dbReference>
<reference evidence="3 4" key="1">
    <citation type="submission" date="2019-03" db="EMBL/GenBank/DDBJ databases">
        <title>Algoriphagus aquimaris sp. nov., isolated form marine sediment in Pohang, Korea.</title>
        <authorList>
            <person name="Kim J."/>
            <person name="Yoon S.-H."/>
            <person name="Lee S.-S."/>
        </authorList>
    </citation>
    <scope>NUCLEOTIDE SEQUENCE [LARGE SCALE GENOMIC DNA]</scope>
    <source>
        <strain evidence="3 4">F21</strain>
    </source>
</reference>
<protein>
    <submittedName>
        <fullName evidence="3">DUF2892 domain-containing protein</fullName>
    </submittedName>
</protein>
<organism evidence="3 4">
    <name type="scientific">Algoriphagus formosus</name>
    <dbReference type="NCBI Taxonomy" id="2007308"/>
    <lineage>
        <taxon>Bacteria</taxon>
        <taxon>Pseudomonadati</taxon>
        <taxon>Bacteroidota</taxon>
        <taxon>Cytophagia</taxon>
        <taxon>Cytophagales</taxon>
        <taxon>Cyclobacteriaceae</taxon>
        <taxon>Algoriphagus</taxon>
    </lineage>
</organism>
<keyword evidence="1" id="KW-0472">Membrane</keyword>
<accession>A0A4R5USC7</accession>
<keyword evidence="1" id="KW-1133">Transmembrane helix</keyword>
<gene>
    <name evidence="3" type="ORF">E1898_18080</name>
</gene>
<dbReference type="Pfam" id="PF11127">
    <property type="entry name" value="YgaP-like_TM"/>
    <property type="match status" value="1"/>
</dbReference>
<dbReference type="Proteomes" id="UP000295438">
    <property type="component" value="Unassembled WGS sequence"/>
</dbReference>
<name>A0A4R5USC7_9BACT</name>
<dbReference type="InterPro" id="IPR021309">
    <property type="entry name" value="YgaP-like_TM"/>
</dbReference>
<comment type="caution">
    <text evidence="3">The sequence shown here is derived from an EMBL/GenBank/DDBJ whole genome shotgun (WGS) entry which is preliminary data.</text>
</comment>
<feature type="transmembrane region" description="Helical" evidence="1">
    <location>
        <begin position="35"/>
        <end position="59"/>
    </location>
</feature>